<accession>A0A6C0B7X6</accession>
<reference evidence="1" key="1">
    <citation type="journal article" date="2020" name="Nature">
        <title>Giant virus diversity and host interactions through global metagenomics.</title>
        <authorList>
            <person name="Schulz F."/>
            <person name="Roux S."/>
            <person name="Paez-Espino D."/>
            <person name="Jungbluth S."/>
            <person name="Walsh D.A."/>
            <person name="Denef V.J."/>
            <person name="McMahon K.D."/>
            <person name="Konstantinidis K.T."/>
            <person name="Eloe-Fadrosh E.A."/>
            <person name="Kyrpides N.C."/>
            <person name="Woyke T."/>
        </authorList>
    </citation>
    <scope>NUCLEOTIDE SEQUENCE</scope>
    <source>
        <strain evidence="1">GVMAG-M-3300010158-55</strain>
    </source>
</reference>
<dbReference type="EMBL" id="MN739094">
    <property type="protein sequence ID" value="QHS88150.1"/>
    <property type="molecule type" value="Genomic_DNA"/>
</dbReference>
<evidence type="ECO:0000313" key="1">
    <source>
        <dbReference type="EMBL" id="QHS88150.1"/>
    </source>
</evidence>
<dbReference type="AlphaFoldDB" id="A0A6C0B7X6"/>
<proteinExistence type="predicted"/>
<name>A0A6C0B7X6_9ZZZZ</name>
<protein>
    <submittedName>
        <fullName evidence="1">Uncharacterized protein</fullName>
    </submittedName>
</protein>
<sequence length="47" mass="5800">MLGYVVFFGLLYLFLQFQIDKIRDPKHPNKRKNYKEWIKKIKESVKV</sequence>
<organism evidence="1">
    <name type="scientific">viral metagenome</name>
    <dbReference type="NCBI Taxonomy" id="1070528"/>
    <lineage>
        <taxon>unclassified sequences</taxon>
        <taxon>metagenomes</taxon>
        <taxon>organismal metagenomes</taxon>
    </lineage>
</organism>